<feature type="domain" description="Fe2OG dioxygenase" evidence="6">
    <location>
        <begin position="228"/>
        <end position="314"/>
    </location>
</feature>
<accession>A0AA41RQH7</accession>
<evidence type="ECO:0000256" key="2">
    <source>
        <dbReference type="ARBA" id="ARBA00022723"/>
    </source>
</evidence>
<keyword evidence="4 5" id="KW-0408">Iron</keyword>
<sequence length="314" mass="35858">MEVALENGEKIFLTYDDSSYDRMKELKVFDDAKAGVKGIADSRLSKIPRIFVRPAEELAAEEKLLVVNNGSSELHESTPVIDLQGLEDRRKEIVDEVRYAAETWGFFQLLNHGIPQTVMDDMEKGFTRFHEQDTEIKKQFYTRDFSKRVKLNTNFDLFVTNAARWKDTLNCSMLAPDPINPQELPDACRDEILDYTKHVIKVGDTLMELLSESLGLNRDHLKNMDCAKFLSVIGHYYPPCPQPELTLGASKHSDPTFITVLSKGEVDGLQIFYQDRWVAIRPLPGALIINIGDLLQVLDIFNCHDIYLQVPTYN</sequence>
<dbReference type="Gene3D" id="2.60.120.330">
    <property type="entry name" value="B-lactam Antibiotic, Isopenicillin N Synthase, Chain"/>
    <property type="match status" value="1"/>
</dbReference>
<dbReference type="Proteomes" id="UP001177140">
    <property type="component" value="Unassembled WGS sequence"/>
</dbReference>
<comment type="similarity">
    <text evidence="1 5">Belongs to the iron/ascorbate-dependent oxidoreductase family.</text>
</comment>
<name>A0AA41RQH7_PAPNU</name>
<reference evidence="7" key="1">
    <citation type="submission" date="2022-03" db="EMBL/GenBank/DDBJ databases">
        <title>A functionally conserved STORR gene fusion in Papaver species that diverged 16.8 million years ago.</title>
        <authorList>
            <person name="Catania T."/>
        </authorList>
    </citation>
    <scope>NUCLEOTIDE SEQUENCE</scope>
    <source>
        <strain evidence="7">S-191538</strain>
    </source>
</reference>
<keyword evidence="8" id="KW-1185">Reference proteome</keyword>
<evidence type="ECO:0000256" key="1">
    <source>
        <dbReference type="ARBA" id="ARBA00008056"/>
    </source>
</evidence>
<evidence type="ECO:0000259" key="6">
    <source>
        <dbReference type="PROSITE" id="PS51471"/>
    </source>
</evidence>
<dbReference type="SUPFAM" id="SSF51197">
    <property type="entry name" value="Clavaminate synthase-like"/>
    <property type="match status" value="1"/>
</dbReference>
<dbReference type="AlphaFoldDB" id="A0AA41RQH7"/>
<keyword evidence="3 5" id="KW-0560">Oxidoreductase</keyword>
<dbReference type="GO" id="GO:0051213">
    <property type="term" value="F:dioxygenase activity"/>
    <property type="evidence" value="ECO:0007669"/>
    <property type="project" value="UniProtKB-ARBA"/>
</dbReference>
<dbReference type="PROSITE" id="PS51471">
    <property type="entry name" value="FE2OG_OXY"/>
    <property type="match status" value="1"/>
</dbReference>
<keyword evidence="2 5" id="KW-0479">Metal-binding</keyword>
<dbReference type="InterPro" id="IPR044861">
    <property type="entry name" value="IPNS-like_FE2OG_OXY"/>
</dbReference>
<dbReference type="Pfam" id="PF03171">
    <property type="entry name" value="2OG-FeII_Oxy"/>
    <property type="match status" value="1"/>
</dbReference>
<dbReference type="InterPro" id="IPR005123">
    <property type="entry name" value="Oxoglu/Fe-dep_dioxygenase_dom"/>
</dbReference>
<dbReference type="GO" id="GO:0046872">
    <property type="term" value="F:metal ion binding"/>
    <property type="evidence" value="ECO:0007669"/>
    <property type="project" value="UniProtKB-KW"/>
</dbReference>
<gene>
    <name evidence="7" type="ORF">MKW94_012852</name>
</gene>
<proteinExistence type="inferred from homology"/>
<dbReference type="PANTHER" id="PTHR10209:SF859">
    <property type="entry name" value="OS03G0690500 PROTEIN"/>
    <property type="match status" value="1"/>
</dbReference>
<dbReference type="EMBL" id="JAJJMA010003715">
    <property type="protein sequence ID" value="MCL7021705.1"/>
    <property type="molecule type" value="Genomic_DNA"/>
</dbReference>
<dbReference type="InterPro" id="IPR026992">
    <property type="entry name" value="DIOX_N"/>
</dbReference>
<evidence type="ECO:0000313" key="8">
    <source>
        <dbReference type="Proteomes" id="UP001177140"/>
    </source>
</evidence>
<evidence type="ECO:0000256" key="5">
    <source>
        <dbReference type="RuleBase" id="RU003682"/>
    </source>
</evidence>
<protein>
    <recommendedName>
        <fullName evidence="6">Fe2OG dioxygenase domain-containing protein</fullName>
    </recommendedName>
</protein>
<evidence type="ECO:0000256" key="3">
    <source>
        <dbReference type="ARBA" id="ARBA00023002"/>
    </source>
</evidence>
<comment type="caution">
    <text evidence="7">The sequence shown here is derived from an EMBL/GenBank/DDBJ whole genome shotgun (WGS) entry which is preliminary data.</text>
</comment>
<dbReference type="PANTHER" id="PTHR10209">
    <property type="entry name" value="OXIDOREDUCTASE, 2OG-FE II OXYGENASE FAMILY PROTEIN"/>
    <property type="match status" value="1"/>
</dbReference>
<organism evidence="7 8">
    <name type="scientific">Papaver nudicaule</name>
    <name type="common">Iceland poppy</name>
    <dbReference type="NCBI Taxonomy" id="74823"/>
    <lineage>
        <taxon>Eukaryota</taxon>
        <taxon>Viridiplantae</taxon>
        <taxon>Streptophyta</taxon>
        <taxon>Embryophyta</taxon>
        <taxon>Tracheophyta</taxon>
        <taxon>Spermatophyta</taxon>
        <taxon>Magnoliopsida</taxon>
        <taxon>Ranunculales</taxon>
        <taxon>Papaveraceae</taxon>
        <taxon>Papaveroideae</taxon>
        <taxon>Papaver</taxon>
    </lineage>
</organism>
<dbReference type="InterPro" id="IPR027443">
    <property type="entry name" value="IPNS-like_sf"/>
</dbReference>
<evidence type="ECO:0000313" key="7">
    <source>
        <dbReference type="EMBL" id="MCL7021705.1"/>
    </source>
</evidence>
<evidence type="ECO:0000256" key="4">
    <source>
        <dbReference type="ARBA" id="ARBA00023004"/>
    </source>
</evidence>
<dbReference type="Pfam" id="PF14226">
    <property type="entry name" value="DIOX_N"/>
    <property type="match status" value="1"/>
</dbReference>